<dbReference type="GO" id="GO:0016104">
    <property type="term" value="P:triterpenoid biosynthetic process"/>
    <property type="evidence" value="ECO:0007669"/>
    <property type="project" value="InterPro"/>
</dbReference>
<dbReference type="OrthoDB" id="21502at2759"/>
<dbReference type="SUPFAM" id="SSF48239">
    <property type="entry name" value="Terpenoid cyclases/Protein prenyltransferases"/>
    <property type="match status" value="2"/>
</dbReference>
<dbReference type="InterPro" id="IPR008930">
    <property type="entry name" value="Terpenoid_cyclase/PrenylTrfase"/>
</dbReference>
<dbReference type="Pfam" id="PF13249">
    <property type="entry name" value="SQHop_cyclase_N"/>
    <property type="match status" value="1"/>
</dbReference>
<dbReference type="InterPro" id="IPR032697">
    <property type="entry name" value="SQ_cyclase_N"/>
</dbReference>
<organism evidence="6 7">
    <name type="scientific">Populus tomentosa</name>
    <name type="common">Chinese white poplar</name>
    <dbReference type="NCBI Taxonomy" id="118781"/>
    <lineage>
        <taxon>Eukaryota</taxon>
        <taxon>Viridiplantae</taxon>
        <taxon>Streptophyta</taxon>
        <taxon>Embryophyta</taxon>
        <taxon>Tracheophyta</taxon>
        <taxon>Spermatophyta</taxon>
        <taxon>Magnoliopsida</taxon>
        <taxon>eudicotyledons</taxon>
        <taxon>Gunneridae</taxon>
        <taxon>Pentapetalae</taxon>
        <taxon>rosids</taxon>
        <taxon>fabids</taxon>
        <taxon>Malpighiales</taxon>
        <taxon>Salicaceae</taxon>
        <taxon>Saliceae</taxon>
        <taxon>Populus</taxon>
    </lineage>
</organism>
<evidence type="ECO:0000256" key="2">
    <source>
        <dbReference type="ARBA" id="ARBA00022737"/>
    </source>
</evidence>
<evidence type="ECO:0000313" key="7">
    <source>
        <dbReference type="Proteomes" id="UP000886885"/>
    </source>
</evidence>
<gene>
    <name evidence="6" type="ORF">POTOM_061044</name>
</gene>
<feature type="domain" description="Squalene cyclase N-terminal" evidence="5">
    <location>
        <begin position="112"/>
        <end position="362"/>
    </location>
</feature>
<dbReference type="InterPro" id="IPR018333">
    <property type="entry name" value="Squalene_cyclase"/>
</dbReference>
<dbReference type="Proteomes" id="UP000886885">
    <property type="component" value="Unassembled WGS sequence"/>
</dbReference>
<proteinExistence type="inferred from homology"/>
<protein>
    <recommendedName>
        <fullName evidence="8">Terpene cyclase/mutase family member</fullName>
    </recommendedName>
</protein>
<dbReference type="PANTHER" id="PTHR11764:SF55">
    <property type="entry name" value="TERPENE CYCLASE_MUTASE FAMILY MEMBER"/>
    <property type="match status" value="1"/>
</dbReference>
<dbReference type="InterPro" id="IPR032696">
    <property type="entry name" value="SQ_cyclase_C"/>
</dbReference>
<evidence type="ECO:0000256" key="1">
    <source>
        <dbReference type="ARBA" id="ARBA00009755"/>
    </source>
</evidence>
<keyword evidence="2" id="KW-0677">Repeat</keyword>
<evidence type="ECO:0000256" key="3">
    <source>
        <dbReference type="ARBA" id="ARBA00023235"/>
    </source>
</evidence>
<reference evidence="6" key="1">
    <citation type="journal article" date="2020" name="bioRxiv">
        <title>Hybrid origin of Populus tomentosa Carr. identified through genome sequencing and phylogenomic analysis.</title>
        <authorList>
            <person name="An X."/>
            <person name="Gao K."/>
            <person name="Chen Z."/>
            <person name="Li J."/>
            <person name="Yang X."/>
            <person name="Yang X."/>
            <person name="Zhou J."/>
            <person name="Guo T."/>
            <person name="Zhao T."/>
            <person name="Huang S."/>
            <person name="Miao D."/>
            <person name="Khan W.U."/>
            <person name="Rao P."/>
            <person name="Ye M."/>
            <person name="Lei B."/>
            <person name="Liao W."/>
            <person name="Wang J."/>
            <person name="Ji L."/>
            <person name="Li Y."/>
            <person name="Guo B."/>
            <person name="Mustafa N.S."/>
            <person name="Li S."/>
            <person name="Yun Q."/>
            <person name="Keller S.R."/>
            <person name="Mao J."/>
            <person name="Zhang R."/>
            <person name="Strauss S.H."/>
        </authorList>
    </citation>
    <scope>NUCLEOTIDE SEQUENCE</scope>
    <source>
        <strain evidence="6">GM15</strain>
        <tissue evidence="6">Leaf</tissue>
    </source>
</reference>
<dbReference type="Gene3D" id="1.50.10.20">
    <property type="match status" value="1"/>
</dbReference>
<dbReference type="Pfam" id="PF13243">
    <property type="entry name" value="SQHop_cyclase_C"/>
    <property type="match status" value="1"/>
</dbReference>
<accession>A0A8X7XSK3</accession>
<dbReference type="AlphaFoldDB" id="A0A8X7XSK3"/>
<evidence type="ECO:0000259" key="4">
    <source>
        <dbReference type="Pfam" id="PF13243"/>
    </source>
</evidence>
<evidence type="ECO:0000313" key="6">
    <source>
        <dbReference type="EMBL" id="KAG6736227.1"/>
    </source>
</evidence>
<evidence type="ECO:0000259" key="5">
    <source>
        <dbReference type="Pfam" id="PF13249"/>
    </source>
</evidence>
<feature type="domain" description="Squalene cyclase C-terminal" evidence="4">
    <location>
        <begin position="392"/>
        <end position="523"/>
    </location>
</feature>
<comment type="caution">
    <text evidence="6">The sequence shown here is derived from an EMBL/GenBank/DDBJ whole genome shotgun (WGS) entry which is preliminary data.</text>
</comment>
<dbReference type="GO" id="GO:0042300">
    <property type="term" value="F:beta-amyrin synthase activity"/>
    <property type="evidence" value="ECO:0007669"/>
    <property type="project" value="TreeGrafter"/>
</dbReference>
<dbReference type="EMBL" id="JAAWWB010001165">
    <property type="protein sequence ID" value="KAG6736227.1"/>
    <property type="molecule type" value="Genomic_DNA"/>
</dbReference>
<evidence type="ECO:0008006" key="8">
    <source>
        <dbReference type="Google" id="ProtNLM"/>
    </source>
</evidence>
<dbReference type="GO" id="GO:0005811">
    <property type="term" value="C:lipid droplet"/>
    <property type="evidence" value="ECO:0007669"/>
    <property type="project" value="InterPro"/>
</dbReference>
<name>A0A8X7XSK3_POPTO</name>
<dbReference type="InterPro" id="IPR002365">
    <property type="entry name" value="Terpene_synthase_CS"/>
</dbReference>
<keyword evidence="3" id="KW-0413">Isomerase</keyword>
<dbReference type="PROSITE" id="PS01074">
    <property type="entry name" value="TERPENE_SYNTHASES"/>
    <property type="match status" value="1"/>
</dbReference>
<sequence length="527" mass="59913">MRKLEVAEGDGPWLFSTNKFVGRQIWRFEPNVWTPEEQAQVEMAREKFRLNRFSKASSDVLKNFQMGLKLESRPLFFAVGLIKENQIDLSIPLVRLGNGEEISREKVETALRKAVRFTSAIQTSDGHWPAEFSGPLILMPPLIMVLYLSRSLHTVLSSEHKKEIIRYIYNHQVKCHSTMLGTALNYVALRLLGEGPEGGGNGAVTKARKWVLDHGGATLMPAWGKVYCSVLGTYEWSGCNPVPPEFLLFPSFLPFSPGKVWCHLRTVYTPMSCMHGKKFVGPITDLILQPRGELYIQPYEEIDWNEARHLCLKEDLYTSRSIAQILLLDGVHYLSERLLKQWPFSKLREQALQEAIKHIHYEDESTRYMTHASIEKALLLLSQMPAEIVGETIDTERLHNAIDFLLSLQSKNGGFSVWEPARGQRWLEVLNPTQAFGDVMVETEFLHPGYRSKEIQVSVANASSYIEDAQMSDGSWYGNWGICYTYGTYFALKGLASVGKTYRNSRTVRKACEILMSRQHNSGVPSN</sequence>
<comment type="similarity">
    <text evidence="1">Belongs to the terpene cyclase/mutase family.</text>
</comment>
<keyword evidence="7" id="KW-1185">Reference proteome</keyword>
<dbReference type="PANTHER" id="PTHR11764">
    <property type="entry name" value="TERPENE CYCLASE/MUTASE FAMILY MEMBER"/>
    <property type="match status" value="1"/>
</dbReference>